<reference evidence="1" key="2">
    <citation type="submission" date="2023-05" db="EMBL/GenBank/DDBJ databases">
        <authorList>
            <person name="Schelkunov M.I."/>
        </authorList>
    </citation>
    <scope>NUCLEOTIDE SEQUENCE</scope>
    <source>
        <strain evidence="1">Hsosn_3</strain>
        <tissue evidence="1">Leaf</tissue>
    </source>
</reference>
<gene>
    <name evidence="1" type="ORF">POM88_053554</name>
</gene>
<comment type="caution">
    <text evidence="1">The sequence shown here is derived from an EMBL/GenBank/DDBJ whole genome shotgun (WGS) entry which is preliminary data.</text>
</comment>
<evidence type="ECO:0000313" key="2">
    <source>
        <dbReference type="Proteomes" id="UP001237642"/>
    </source>
</evidence>
<protein>
    <submittedName>
        <fullName evidence="1">Uncharacterized protein</fullName>
    </submittedName>
</protein>
<dbReference type="Proteomes" id="UP001237642">
    <property type="component" value="Unassembled WGS sequence"/>
</dbReference>
<keyword evidence="2" id="KW-1185">Reference proteome</keyword>
<dbReference type="EMBL" id="JAUIZM010000018">
    <property type="protein sequence ID" value="KAK1352290.1"/>
    <property type="molecule type" value="Genomic_DNA"/>
</dbReference>
<proteinExistence type="predicted"/>
<dbReference type="AlphaFoldDB" id="A0AAD8LVQ2"/>
<name>A0AAD8LVQ2_9APIA</name>
<evidence type="ECO:0000313" key="1">
    <source>
        <dbReference type="EMBL" id="KAK1352290.1"/>
    </source>
</evidence>
<organism evidence="1 2">
    <name type="scientific">Heracleum sosnowskyi</name>
    <dbReference type="NCBI Taxonomy" id="360622"/>
    <lineage>
        <taxon>Eukaryota</taxon>
        <taxon>Viridiplantae</taxon>
        <taxon>Streptophyta</taxon>
        <taxon>Embryophyta</taxon>
        <taxon>Tracheophyta</taxon>
        <taxon>Spermatophyta</taxon>
        <taxon>Magnoliopsida</taxon>
        <taxon>eudicotyledons</taxon>
        <taxon>Gunneridae</taxon>
        <taxon>Pentapetalae</taxon>
        <taxon>asterids</taxon>
        <taxon>campanulids</taxon>
        <taxon>Apiales</taxon>
        <taxon>Apiaceae</taxon>
        <taxon>Apioideae</taxon>
        <taxon>apioid superclade</taxon>
        <taxon>Tordylieae</taxon>
        <taxon>Tordyliinae</taxon>
        <taxon>Heracleum</taxon>
    </lineage>
</organism>
<reference evidence="1" key="1">
    <citation type="submission" date="2023-02" db="EMBL/GenBank/DDBJ databases">
        <title>Genome of toxic invasive species Heracleum sosnowskyi carries increased number of genes despite the absence of recent whole-genome duplications.</title>
        <authorList>
            <person name="Schelkunov M."/>
            <person name="Shtratnikova V."/>
            <person name="Makarenko M."/>
            <person name="Klepikova A."/>
            <person name="Omelchenko D."/>
            <person name="Novikova G."/>
            <person name="Obukhova E."/>
            <person name="Bogdanov V."/>
            <person name="Penin A."/>
            <person name="Logacheva M."/>
        </authorList>
    </citation>
    <scope>NUCLEOTIDE SEQUENCE</scope>
    <source>
        <strain evidence="1">Hsosn_3</strain>
        <tissue evidence="1">Leaf</tissue>
    </source>
</reference>
<sequence>MGDALHSLQYGSFVEFYDENLTTDSLDLHDDRGVGLRPLGIRNNGEAVLSRLSGPEKMLTYDFATKQLKDFDSFDQHPILAMARPFVKSLVLLNDSAVRTTTAPVSGKIFI</sequence>
<accession>A0AAD8LVQ2</accession>